<dbReference type="GO" id="GO:0005694">
    <property type="term" value="C:chromosome"/>
    <property type="evidence" value="ECO:0007669"/>
    <property type="project" value="TreeGrafter"/>
</dbReference>
<dbReference type="GO" id="GO:0003677">
    <property type="term" value="F:DNA binding"/>
    <property type="evidence" value="ECO:0007669"/>
    <property type="project" value="UniProtKB-KW"/>
</dbReference>
<dbReference type="SUPFAM" id="SSF110849">
    <property type="entry name" value="ParB/Sulfiredoxin"/>
    <property type="match status" value="1"/>
</dbReference>
<dbReference type="NCBIfam" id="TIGR00180">
    <property type="entry name" value="parB_part"/>
    <property type="match status" value="1"/>
</dbReference>
<dbReference type="EMBL" id="NXGX01000003">
    <property type="protein sequence ID" value="PKR58942.1"/>
    <property type="molecule type" value="Genomic_DNA"/>
</dbReference>
<dbReference type="PANTHER" id="PTHR33375">
    <property type="entry name" value="CHROMOSOME-PARTITIONING PROTEIN PARB-RELATED"/>
    <property type="match status" value="1"/>
</dbReference>
<accession>A0A2N3L832</accession>
<sequence>MSEAKKRGLGRGLSALLGEEDEDVGVAVAANADAAVAHPGPGGTTQHIAITDLKPSPFQPRSNFDDEAIDDLAASIREKGIIQPILVRASSTGETTYEIIAGERRWRAAQRAQLHEVPVLVRDFDDRETAEIALIENLQRQDLSPLEEAEGYNRLMSEFAHTQEALGQALGKSRSHIANSLRLLALAAPIKQMLSDKVLSAGHARALLGAENAVELATQIVKKGLNVRQTEKLVKTDGGKTARPKKSSGGRSADKDPDTVSLERDLSNMLGLAVNIDFDGAAGKISIRYETLEQLDDILQRLTHGKAGEMAGDDSSADLSDSDENEFDSMFIEDDEAGSGAENDDEDALTVELESIADAVHGTEDRAGDVLDDDLIMDDEPEGDAPIEQEEVGEDALEEVADGTGKKPERKIRMQDLDRDKMNALKALKQEQDKARAKANGTEVVVKRIL</sequence>
<name>A0A2N3L832_9PROT</name>
<dbReference type="FunFam" id="3.90.1530.30:FF:000001">
    <property type="entry name" value="Chromosome partitioning protein ParB"/>
    <property type="match status" value="1"/>
</dbReference>
<dbReference type="GO" id="GO:0045881">
    <property type="term" value="P:positive regulation of sporulation resulting in formation of a cellular spore"/>
    <property type="evidence" value="ECO:0007669"/>
    <property type="project" value="TreeGrafter"/>
</dbReference>
<feature type="compositionally biased region" description="Acidic residues" evidence="5">
    <location>
        <begin position="380"/>
        <end position="401"/>
    </location>
</feature>
<dbReference type="InterPro" id="IPR003115">
    <property type="entry name" value="ParB_N"/>
</dbReference>
<keyword evidence="8" id="KW-1185">Reference proteome</keyword>
<dbReference type="PANTHER" id="PTHR33375:SF1">
    <property type="entry name" value="CHROMOSOME-PARTITIONING PROTEIN PARB-RELATED"/>
    <property type="match status" value="1"/>
</dbReference>
<feature type="region of interest" description="Disordered" evidence="5">
    <location>
        <begin position="232"/>
        <end position="260"/>
    </location>
</feature>
<evidence type="ECO:0000256" key="4">
    <source>
        <dbReference type="ARBA" id="ARBA00025472"/>
    </source>
</evidence>
<comment type="function">
    <text evidence="4">Involved in chromosome partition. Localize to both poles of the predivisional cell following completion of DNA replication. Binds to the DNA origin of replication.</text>
</comment>
<dbReference type="SMART" id="SM00470">
    <property type="entry name" value="ParB"/>
    <property type="match status" value="1"/>
</dbReference>
<evidence type="ECO:0000259" key="6">
    <source>
        <dbReference type="SMART" id="SM00470"/>
    </source>
</evidence>
<dbReference type="Gene3D" id="1.10.10.2830">
    <property type="match status" value="1"/>
</dbReference>
<evidence type="ECO:0000313" key="7">
    <source>
        <dbReference type="EMBL" id="PKR58942.1"/>
    </source>
</evidence>
<dbReference type="RefSeq" id="WP_101301453.1">
    <property type="nucleotide sequence ID" value="NZ_NXGX01000003.1"/>
</dbReference>
<comment type="caution">
    <text evidence="7">The sequence shown here is derived from an EMBL/GenBank/DDBJ whole genome shotgun (WGS) entry which is preliminary data.</text>
</comment>
<dbReference type="InterPro" id="IPR041468">
    <property type="entry name" value="HTH_ParB/Spo0J"/>
</dbReference>
<dbReference type="Pfam" id="PF17762">
    <property type="entry name" value="HTH_ParB"/>
    <property type="match status" value="1"/>
</dbReference>
<keyword evidence="2" id="KW-0159">Chromosome partition</keyword>
<keyword evidence="3" id="KW-0238">DNA-binding</keyword>
<dbReference type="Gene3D" id="3.90.1530.30">
    <property type="match status" value="1"/>
</dbReference>
<evidence type="ECO:0000256" key="3">
    <source>
        <dbReference type="ARBA" id="ARBA00023125"/>
    </source>
</evidence>
<protein>
    <submittedName>
        <fullName evidence="7">Chromosome partitioning protein ParB</fullName>
    </submittedName>
</protein>
<dbReference type="CDD" id="cd16393">
    <property type="entry name" value="SPO0J_N"/>
    <property type="match status" value="1"/>
</dbReference>
<dbReference type="InterPro" id="IPR057240">
    <property type="entry name" value="ParB_dimer_C"/>
</dbReference>
<feature type="domain" description="ParB-like N-terminal" evidence="6">
    <location>
        <begin position="46"/>
        <end position="138"/>
    </location>
</feature>
<evidence type="ECO:0000256" key="1">
    <source>
        <dbReference type="ARBA" id="ARBA00006295"/>
    </source>
</evidence>
<dbReference type="GO" id="GO:0007059">
    <property type="term" value="P:chromosome segregation"/>
    <property type="evidence" value="ECO:0007669"/>
    <property type="project" value="UniProtKB-KW"/>
</dbReference>
<dbReference type="Pfam" id="PF23552">
    <property type="entry name" value="ParB_C"/>
    <property type="match status" value="1"/>
</dbReference>
<comment type="similarity">
    <text evidence="1">Belongs to the ParB family.</text>
</comment>
<organism evidence="7 8">
    <name type="scientific">Thalassospira lohafexi</name>
    <dbReference type="NCBI Taxonomy" id="744227"/>
    <lineage>
        <taxon>Bacteria</taxon>
        <taxon>Pseudomonadati</taxon>
        <taxon>Pseudomonadota</taxon>
        <taxon>Alphaproteobacteria</taxon>
        <taxon>Rhodospirillales</taxon>
        <taxon>Thalassospiraceae</taxon>
        <taxon>Thalassospira</taxon>
    </lineage>
</organism>
<reference evidence="7 8" key="1">
    <citation type="submission" date="2017-09" db="EMBL/GenBank/DDBJ databases">
        <title>Biodiversity and function of Thalassospira species in the particle-attached aromatic-hydrocarbon-degrading consortia from the surface seawater of the China South Sea.</title>
        <authorList>
            <person name="Dong C."/>
            <person name="Lai Q."/>
            <person name="Shao Z."/>
        </authorList>
    </citation>
    <scope>NUCLEOTIDE SEQUENCE [LARGE SCALE GENOMIC DNA]</scope>
    <source>
        <strain evidence="7 8">139Z-12</strain>
    </source>
</reference>
<evidence type="ECO:0000313" key="8">
    <source>
        <dbReference type="Proteomes" id="UP000233332"/>
    </source>
</evidence>
<feature type="region of interest" description="Disordered" evidence="5">
    <location>
        <begin position="380"/>
        <end position="412"/>
    </location>
</feature>
<dbReference type="InterPro" id="IPR050336">
    <property type="entry name" value="Chromosome_partition/occlusion"/>
</dbReference>
<dbReference type="Pfam" id="PF02195">
    <property type="entry name" value="ParB_N"/>
    <property type="match status" value="1"/>
</dbReference>
<dbReference type="InterPro" id="IPR004437">
    <property type="entry name" value="ParB/RepB/Spo0J"/>
</dbReference>
<evidence type="ECO:0000256" key="5">
    <source>
        <dbReference type="SAM" id="MobiDB-lite"/>
    </source>
</evidence>
<evidence type="ECO:0000256" key="2">
    <source>
        <dbReference type="ARBA" id="ARBA00022829"/>
    </source>
</evidence>
<gene>
    <name evidence="7" type="ORF">COO92_08860</name>
</gene>
<dbReference type="Proteomes" id="UP000233332">
    <property type="component" value="Unassembled WGS sequence"/>
</dbReference>
<proteinExistence type="inferred from homology"/>
<dbReference type="FunFam" id="1.10.10.2830:FF:000001">
    <property type="entry name" value="Chromosome partitioning protein ParB"/>
    <property type="match status" value="1"/>
</dbReference>
<dbReference type="InterPro" id="IPR036086">
    <property type="entry name" value="ParB/Sulfiredoxin_sf"/>
</dbReference>
<dbReference type="AlphaFoldDB" id="A0A2N3L832"/>